<dbReference type="EMBL" id="QMEV01000064">
    <property type="protein sequence ID" value="RAV06059.1"/>
    <property type="molecule type" value="Genomic_DNA"/>
</dbReference>
<sequence length="146" mass="15739">MNHSIDALAVVVTGLLVGVELAVAVFFHPLLARLPDDAFRTARGGAGRALGTTMPFWYAIVLLLLVSLAIQERGAPRDWLCGIAAGLMAVVVLLTVTLLVPINNRIAKWPSTGGLSRELAARWDRRHRVRVVLLLAVFVLLALAVT</sequence>
<dbReference type="InterPro" id="IPR013901">
    <property type="entry name" value="Anthrone_oxy"/>
</dbReference>
<organism evidence="2 3">
    <name type="scientific">Mycobacterium colombiense</name>
    <dbReference type="NCBI Taxonomy" id="339268"/>
    <lineage>
        <taxon>Bacteria</taxon>
        <taxon>Bacillati</taxon>
        <taxon>Actinomycetota</taxon>
        <taxon>Actinomycetes</taxon>
        <taxon>Mycobacteriales</taxon>
        <taxon>Mycobacteriaceae</taxon>
        <taxon>Mycobacterium</taxon>
        <taxon>Mycobacterium avium complex (MAC)</taxon>
    </lineage>
</organism>
<dbReference type="AlphaFoldDB" id="A0A329LD36"/>
<dbReference type="Proteomes" id="UP000250915">
    <property type="component" value="Unassembled WGS sequence"/>
</dbReference>
<dbReference type="Pfam" id="PF08592">
    <property type="entry name" value="Anthrone_oxy"/>
    <property type="match status" value="1"/>
</dbReference>
<feature type="transmembrane region" description="Helical" evidence="1">
    <location>
        <begin position="49"/>
        <end position="70"/>
    </location>
</feature>
<evidence type="ECO:0000256" key="1">
    <source>
        <dbReference type="SAM" id="Phobius"/>
    </source>
</evidence>
<proteinExistence type="predicted"/>
<feature type="transmembrane region" description="Helical" evidence="1">
    <location>
        <begin position="127"/>
        <end position="145"/>
    </location>
</feature>
<comment type="caution">
    <text evidence="2">The sequence shown here is derived from an EMBL/GenBank/DDBJ whole genome shotgun (WGS) entry which is preliminary data.</text>
</comment>
<name>A0A329LD36_9MYCO</name>
<evidence type="ECO:0000313" key="2">
    <source>
        <dbReference type="EMBL" id="RAV06059.1"/>
    </source>
</evidence>
<keyword evidence="1" id="KW-1133">Transmembrane helix</keyword>
<evidence type="ECO:0000313" key="3">
    <source>
        <dbReference type="Proteomes" id="UP000250915"/>
    </source>
</evidence>
<feature type="transmembrane region" description="Helical" evidence="1">
    <location>
        <begin position="79"/>
        <end position="102"/>
    </location>
</feature>
<reference evidence="2 3" key="1">
    <citation type="submission" date="2018-06" db="EMBL/GenBank/DDBJ databases">
        <title>NTM in soil in Japan.</title>
        <authorList>
            <person name="Ohya K."/>
        </authorList>
    </citation>
    <scope>NUCLEOTIDE SEQUENCE [LARGE SCALE GENOMIC DNA]</scope>
    <source>
        <strain evidence="2 3">GF28</strain>
    </source>
</reference>
<accession>A0A329LD36</accession>
<keyword evidence="1" id="KW-0472">Membrane</keyword>
<feature type="transmembrane region" description="Helical" evidence="1">
    <location>
        <begin position="7"/>
        <end position="29"/>
    </location>
</feature>
<gene>
    <name evidence="2" type="ORF">DQP57_21495</name>
</gene>
<protein>
    <submittedName>
        <fullName evidence="2">DUF1772 domain-containing protein</fullName>
    </submittedName>
</protein>
<keyword evidence="1" id="KW-0812">Transmembrane</keyword>
<dbReference type="RefSeq" id="WP_112634699.1">
    <property type="nucleotide sequence ID" value="NZ_QMEV01000064.1"/>
</dbReference>